<dbReference type="Pfam" id="PF12428">
    <property type="entry name" value="DUF3675"/>
    <property type="match status" value="1"/>
</dbReference>
<feature type="domain" description="RING-CH-type" evidence="5">
    <location>
        <begin position="7"/>
        <end position="67"/>
    </location>
</feature>
<dbReference type="KEGG" id="gmx:100806609"/>
<dbReference type="PaxDb" id="3847-GLYMA18G52931.1"/>
<keyword evidence="4" id="KW-0472">Membrane</keyword>
<dbReference type="OMA" id="FCRIVTI"/>
<dbReference type="OrthoDB" id="264354at2759"/>
<dbReference type="RefSeq" id="XP_006603043.1">
    <property type="nucleotide sequence ID" value="XM_006602980.4"/>
</dbReference>
<reference evidence="7" key="2">
    <citation type="submission" date="2018-02" db="UniProtKB">
        <authorList>
            <consortium name="EnsemblPlants"/>
        </authorList>
    </citation>
    <scope>IDENTIFICATION</scope>
    <source>
        <strain evidence="7">Williams 82</strain>
    </source>
</reference>
<accession>K7MVE8</accession>
<feature type="transmembrane region" description="Helical" evidence="4">
    <location>
        <begin position="129"/>
        <end position="154"/>
    </location>
</feature>
<dbReference type="ExpressionAtlas" id="K7MVE8">
    <property type="expression patterns" value="baseline and differential"/>
</dbReference>
<dbReference type="GO" id="GO:0004842">
    <property type="term" value="F:ubiquitin-protein transferase activity"/>
    <property type="evidence" value="ECO:0000318"/>
    <property type="project" value="GO_Central"/>
</dbReference>
<dbReference type="eggNOG" id="KOG1609">
    <property type="taxonomic scope" value="Eukaryota"/>
</dbReference>
<dbReference type="GO" id="GO:0008270">
    <property type="term" value="F:zinc ion binding"/>
    <property type="evidence" value="ECO:0007669"/>
    <property type="project" value="UniProtKB-KW"/>
</dbReference>
<sequence>MDEQIMSSPNILVQCRICHDEDEESNMDTPCSCCGTLKYAHKKCVQRWCNEKGDTICEICQRQLKPGYTAPPLPPLLHYGGSPINFGWNWEISRRDFQNHQFIAMFNANREFLDLDFAYSSAPSTRSLIFFRIIAIIFIVLLLLRLTLPIIFILSGARAYSLAVFMLVVLRIIGMIVPVYIMVKAIIAMQQFQYQTLDIQHSPMQAHEENEIGQSQLRVIHIQ</sequence>
<dbReference type="GO" id="GO:0016567">
    <property type="term" value="P:protein ubiquitination"/>
    <property type="evidence" value="ECO:0000318"/>
    <property type="project" value="GO_Central"/>
</dbReference>
<keyword evidence="2" id="KW-0863">Zinc-finger</keyword>
<keyword evidence="4" id="KW-1133">Transmembrane helix</keyword>
<dbReference type="PANTHER" id="PTHR23012">
    <property type="entry name" value="RING/FYVE/PHD ZINC FINGER DOMAIN-CONTAINING"/>
    <property type="match status" value="1"/>
</dbReference>
<evidence type="ECO:0000313" key="8">
    <source>
        <dbReference type="Proteomes" id="UP000008827"/>
    </source>
</evidence>
<dbReference type="Gene3D" id="3.30.40.10">
    <property type="entry name" value="Zinc/RING finger domain, C3HC4 (zinc finger)"/>
    <property type="match status" value="1"/>
</dbReference>
<evidence type="ECO:0000256" key="4">
    <source>
        <dbReference type="SAM" id="Phobius"/>
    </source>
</evidence>
<keyword evidence="1" id="KW-0479">Metal-binding</keyword>
<evidence type="ECO:0000313" key="7">
    <source>
        <dbReference type="EnsemblPlants" id="KRH01679"/>
    </source>
</evidence>
<evidence type="ECO:0000259" key="5">
    <source>
        <dbReference type="PROSITE" id="PS51292"/>
    </source>
</evidence>
<dbReference type="EMBL" id="CM000851">
    <property type="protein sequence ID" value="KRH01679.1"/>
    <property type="molecule type" value="Genomic_DNA"/>
</dbReference>
<dbReference type="InterPro" id="IPR011016">
    <property type="entry name" value="Znf_RING-CH"/>
</dbReference>
<keyword evidence="4" id="KW-0812">Transmembrane</keyword>
<dbReference type="SUPFAM" id="SSF57850">
    <property type="entry name" value="RING/U-box"/>
    <property type="match status" value="1"/>
</dbReference>
<dbReference type="GO" id="GO:0016020">
    <property type="term" value="C:membrane"/>
    <property type="evidence" value="ECO:0000318"/>
    <property type="project" value="GO_Central"/>
</dbReference>
<dbReference type="HOGENOM" id="CLU_061276_0_1_1"/>
<dbReference type="FunFam" id="3.30.40.10:FF:000337">
    <property type="entry name" value="Zinc finger family protein"/>
    <property type="match status" value="1"/>
</dbReference>
<dbReference type="InterPro" id="IPR022143">
    <property type="entry name" value="DUF3675"/>
</dbReference>
<evidence type="ECO:0000256" key="2">
    <source>
        <dbReference type="ARBA" id="ARBA00022771"/>
    </source>
</evidence>
<dbReference type="PANTHER" id="PTHR23012:SF174">
    <property type="entry name" value="OS01G0121200 PROTEIN"/>
    <property type="match status" value="1"/>
</dbReference>
<dbReference type="InterPro" id="IPR013083">
    <property type="entry name" value="Znf_RING/FYVE/PHD"/>
</dbReference>
<dbReference type="CDD" id="cd16495">
    <property type="entry name" value="RING_CH-C4HC3_MARCH"/>
    <property type="match status" value="1"/>
</dbReference>
<dbReference type="Pfam" id="PF12906">
    <property type="entry name" value="RINGv"/>
    <property type="match status" value="1"/>
</dbReference>
<proteinExistence type="predicted"/>
<evidence type="ECO:0000313" key="6">
    <source>
        <dbReference type="EMBL" id="KRH01679.1"/>
    </source>
</evidence>
<dbReference type="Proteomes" id="UP000008827">
    <property type="component" value="Chromosome 18"/>
</dbReference>
<dbReference type="SMART" id="SM00744">
    <property type="entry name" value="RINGv"/>
    <property type="match status" value="1"/>
</dbReference>
<keyword evidence="3" id="KW-0862">Zinc</keyword>
<evidence type="ECO:0000256" key="1">
    <source>
        <dbReference type="ARBA" id="ARBA00022723"/>
    </source>
</evidence>
<evidence type="ECO:0000256" key="3">
    <source>
        <dbReference type="ARBA" id="ARBA00022833"/>
    </source>
</evidence>
<dbReference type="InterPro" id="IPR033275">
    <property type="entry name" value="MARCH-like"/>
</dbReference>
<keyword evidence="8" id="KW-1185">Reference proteome</keyword>
<dbReference type="Gramene" id="KRH01679">
    <property type="protein sequence ID" value="KRH01679"/>
    <property type="gene ID" value="GLYMA_18G292200"/>
</dbReference>
<feature type="transmembrane region" description="Helical" evidence="4">
    <location>
        <begin position="160"/>
        <end position="183"/>
    </location>
</feature>
<dbReference type="GeneID" id="100806609"/>
<reference evidence="6" key="3">
    <citation type="submission" date="2018-07" db="EMBL/GenBank/DDBJ databases">
        <title>WGS assembly of Glycine max.</title>
        <authorList>
            <person name="Schmutz J."/>
            <person name="Cannon S."/>
            <person name="Schlueter J."/>
            <person name="Ma J."/>
            <person name="Mitros T."/>
            <person name="Nelson W."/>
            <person name="Hyten D."/>
            <person name="Song Q."/>
            <person name="Thelen J."/>
            <person name="Cheng J."/>
            <person name="Xu D."/>
            <person name="Hellsten U."/>
            <person name="May G."/>
            <person name="Yu Y."/>
            <person name="Sakurai T."/>
            <person name="Umezawa T."/>
            <person name="Bhattacharyya M."/>
            <person name="Sandhu D."/>
            <person name="Valliyodan B."/>
            <person name="Lindquist E."/>
            <person name="Peto M."/>
            <person name="Grant D."/>
            <person name="Shu S."/>
            <person name="Goodstein D."/>
            <person name="Barry K."/>
            <person name="Futrell-Griggs M."/>
            <person name="Abernathy B."/>
            <person name="Du J."/>
            <person name="Tian Z."/>
            <person name="Zhu L."/>
            <person name="Gill N."/>
            <person name="Joshi T."/>
            <person name="Libault M."/>
            <person name="Sethuraman A."/>
            <person name="Zhang X."/>
            <person name="Shinozaki K."/>
            <person name="Nguyen H."/>
            <person name="Wing R."/>
            <person name="Cregan P."/>
            <person name="Specht J."/>
            <person name="Grimwood J."/>
            <person name="Rokhsar D."/>
            <person name="Stacey G."/>
            <person name="Shoemaker R."/>
            <person name="Jackson S."/>
        </authorList>
    </citation>
    <scope>NUCLEOTIDE SEQUENCE</scope>
    <source>
        <tissue evidence="6">Callus</tissue>
    </source>
</reference>
<reference evidence="6 7" key="1">
    <citation type="journal article" date="2010" name="Nature">
        <title>Genome sequence of the palaeopolyploid soybean.</title>
        <authorList>
            <person name="Schmutz J."/>
            <person name="Cannon S.B."/>
            <person name="Schlueter J."/>
            <person name="Ma J."/>
            <person name="Mitros T."/>
            <person name="Nelson W."/>
            <person name="Hyten D.L."/>
            <person name="Song Q."/>
            <person name="Thelen J.J."/>
            <person name="Cheng J."/>
            <person name="Xu D."/>
            <person name="Hellsten U."/>
            <person name="May G.D."/>
            <person name="Yu Y."/>
            <person name="Sakurai T."/>
            <person name="Umezawa T."/>
            <person name="Bhattacharyya M.K."/>
            <person name="Sandhu D."/>
            <person name="Valliyodan B."/>
            <person name="Lindquist E."/>
            <person name="Peto M."/>
            <person name="Grant D."/>
            <person name="Shu S."/>
            <person name="Goodstein D."/>
            <person name="Barry K."/>
            <person name="Futrell-Griggs M."/>
            <person name="Abernathy B."/>
            <person name="Du J."/>
            <person name="Tian Z."/>
            <person name="Zhu L."/>
            <person name="Gill N."/>
            <person name="Joshi T."/>
            <person name="Libault M."/>
            <person name="Sethuraman A."/>
            <person name="Zhang X.-C."/>
            <person name="Shinozaki K."/>
            <person name="Nguyen H.T."/>
            <person name="Wing R.A."/>
            <person name="Cregan P."/>
            <person name="Specht J."/>
            <person name="Grimwood J."/>
            <person name="Rokhsar D."/>
            <person name="Stacey G."/>
            <person name="Shoemaker R.C."/>
            <person name="Jackson S.A."/>
        </authorList>
    </citation>
    <scope>NUCLEOTIDE SEQUENCE [LARGE SCALE GENOMIC DNA]</scope>
    <source>
        <strain evidence="7">cv. Williams 82</strain>
        <tissue evidence="6">Callus</tissue>
    </source>
</reference>
<dbReference type="PROSITE" id="PS51292">
    <property type="entry name" value="ZF_RING_CH"/>
    <property type="match status" value="1"/>
</dbReference>
<dbReference type="AlphaFoldDB" id="K7MVE8"/>
<dbReference type="EnsemblPlants" id="KRH01679">
    <property type="protein sequence ID" value="KRH01679"/>
    <property type="gene ID" value="GLYMA_18G292200"/>
</dbReference>
<name>K7MVE8_SOYBN</name>
<organism evidence="7">
    <name type="scientific">Glycine max</name>
    <name type="common">Soybean</name>
    <name type="synonym">Glycine hispida</name>
    <dbReference type="NCBI Taxonomy" id="3847"/>
    <lineage>
        <taxon>Eukaryota</taxon>
        <taxon>Viridiplantae</taxon>
        <taxon>Streptophyta</taxon>
        <taxon>Embryophyta</taxon>
        <taxon>Tracheophyta</taxon>
        <taxon>Spermatophyta</taxon>
        <taxon>Magnoliopsida</taxon>
        <taxon>eudicotyledons</taxon>
        <taxon>Gunneridae</taxon>
        <taxon>Pentapetalae</taxon>
        <taxon>rosids</taxon>
        <taxon>fabids</taxon>
        <taxon>Fabales</taxon>
        <taxon>Fabaceae</taxon>
        <taxon>Papilionoideae</taxon>
        <taxon>50 kb inversion clade</taxon>
        <taxon>NPAAA clade</taxon>
        <taxon>indigoferoid/millettioid clade</taxon>
        <taxon>Phaseoleae</taxon>
        <taxon>Glycine</taxon>
        <taxon>Glycine subgen. Soja</taxon>
    </lineage>
</organism>
<protein>
    <recommendedName>
        <fullName evidence="5">RING-CH-type domain-containing protein</fullName>
    </recommendedName>
</protein>
<gene>
    <name evidence="7" type="primary">LOC100806609</name>
    <name evidence="6" type="ORF">GLYMA_18G292200</name>
</gene>